<evidence type="ECO:0000256" key="4">
    <source>
        <dbReference type="ARBA" id="ARBA00012285"/>
    </source>
</evidence>
<evidence type="ECO:0000256" key="8">
    <source>
        <dbReference type="ARBA" id="ARBA00029996"/>
    </source>
</evidence>
<dbReference type="CDD" id="cd00609">
    <property type="entry name" value="AAT_like"/>
    <property type="match status" value="1"/>
</dbReference>
<gene>
    <name evidence="11" type="ORF">CKO21_00450</name>
</gene>
<dbReference type="Gene3D" id="3.90.1150.10">
    <property type="entry name" value="Aspartate Aminotransferase, domain 1"/>
    <property type="match status" value="1"/>
</dbReference>
<dbReference type="EC" id="4.1.1.81" evidence="4"/>
<keyword evidence="7" id="KW-0456">Lyase</keyword>
<dbReference type="NCBIfam" id="TIGR01140">
    <property type="entry name" value="L_thr_O3P_dcar"/>
    <property type="match status" value="1"/>
</dbReference>
<evidence type="ECO:0000313" key="11">
    <source>
        <dbReference type="EMBL" id="MBK1695716.1"/>
    </source>
</evidence>
<evidence type="ECO:0000256" key="5">
    <source>
        <dbReference type="ARBA" id="ARBA00022573"/>
    </source>
</evidence>
<comment type="pathway">
    <text evidence="3">Cofactor biosynthesis; adenosylcobalamin biosynthesis.</text>
</comment>
<dbReference type="GO" id="GO:0009236">
    <property type="term" value="P:cobalamin biosynthetic process"/>
    <property type="evidence" value="ECO:0007669"/>
    <property type="project" value="UniProtKB-KW"/>
</dbReference>
<evidence type="ECO:0000256" key="1">
    <source>
        <dbReference type="ARBA" id="ARBA00001933"/>
    </source>
</evidence>
<evidence type="ECO:0000256" key="3">
    <source>
        <dbReference type="ARBA" id="ARBA00004953"/>
    </source>
</evidence>
<evidence type="ECO:0000256" key="7">
    <source>
        <dbReference type="ARBA" id="ARBA00023239"/>
    </source>
</evidence>
<dbReference type="InterPro" id="IPR005860">
    <property type="entry name" value="CobD"/>
</dbReference>
<dbReference type="GO" id="GO:0048472">
    <property type="term" value="F:threonine-phosphate decarboxylase activity"/>
    <property type="evidence" value="ECO:0007669"/>
    <property type="project" value="UniProtKB-EC"/>
</dbReference>
<dbReference type="EMBL" id="NRRE01000006">
    <property type="protein sequence ID" value="MBK1695716.1"/>
    <property type="molecule type" value="Genomic_DNA"/>
</dbReference>
<evidence type="ECO:0000259" key="10">
    <source>
        <dbReference type="Pfam" id="PF00155"/>
    </source>
</evidence>
<feature type="domain" description="Aminotransferase class I/classII large" evidence="10">
    <location>
        <begin position="47"/>
        <end position="316"/>
    </location>
</feature>
<evidence type="ECO:0000256" key="2">
    <source>
        <dbReference type="ARBA" id="ARBA00003444"/>
    </source>
</evidence>
<keyword evidence="12" id="KW-1185">Reference proteome</keyword>
<evidence type="ECO:0000256" key="9">
    <source>
        <dbReference type="ARBA" id="ARBA00048531"/>
    </source>
</evidence>
<organism evidence="11 12">
    <name type="scientific">Rhodovibrio salinarum</name>
    <dbReference type="NCBI Taxonomy" id="1087"/>
    <lineage>
        <taxon>Bacteria</taxon>
        <taxon>Pseudomonadati</taxon>
        <taxon>Pseudomonadota</taxon>
        <taxon>Alphaproteobacteria</taxon>
        <taxon>Rhodospirillales</taxon>
        <taxon>Rhodovibrionaceae</taxon>
        <taxon>Rhodovibrio</taxon>
    </lineage>
</organism>
<dbReference type="SUPFAM" id="SSF53383">
    <property type="entry name" value="PLP-dependent transferases"/>
    <property type="match status" value="1"/>
</dbReference>
<reference evidence="11" key="1">
    <citation type="submission" date="2017-08" db="EMBL/GenBank/DDBJ databases">
        <authorList>
            <person name="Imhoff J.F."/>
            <person name="Rahn T."/>
            <person name="Kuenzel S."/>
            <person name="Neulinger S.C."/>
        </authorList>
    </citation>
    <scope>NUCLEOTIDE SEQUENCE</scope>
    <source>
        <strain evidence="11">DSM 9154</strain>
    </source>
</reference>
<dbReference type="InterPro" id="IPR015422">
    <property type="entry name" value="PyrdxlP-dep_Trfase_small"/>
</dbReference>
<sequence>MAHGGNLATARARYGIPADGWIDLSTGINPHAYPLPDLPQALWTALPQADNTTALTEAAARAYGVPNPATLVPAPGTQALIQRLPRILGSDHAAVIGPTYGEYTPAWKAAGAVVTEASEIDAALDALSGAARPALILCNPNNPDGRTTDPARLIALADRLATAGGTLVVDEAFADVAPDISVGPWGSRPGLVVLRSFGKFFGLAGVRLGFAVCPPALAHEMSCDLGPWAVSGPALAVGRTALADDAWQTAMRVRLSQEAERLQTLLSQAGFKVVGGTPLYVLVQSVEAPAWHDRLARAGIWVRAFPERSELLRFGLPADRDGWHRLSATLGVSLPATAG</sequence>
<dbReference type="GO" id="GO:0030170">
    <property type="term" value="F:pyridoxal phosphate binding"/>
    <property type="evidence" value="ECO:0007669"/>
    <property type="project" value="InterPro"/>
</dbReference>
<dbReference type="Pfam" id="PF00155">
    <property type="entry name" value="Aminotran_1_2"/>
    <property type="match status" value="1"/>
</dbReference>
<dbReference type="PANTHER" id="PTHR42885">
    <property type="entry name" value="HISTIDINOL-PHOSPHATE AMINOTRANSFERASE-RELATED"/>
    <property type="match status" value="1"/>
</dbReference>
<comment type="cofactor">
    <cofactor evidence="1">
        <name>pyridoxal 5'-phosphate</name>
        <dbReference type="ChEBI" id="CHEBI:597326"/>
    </cofactor>
</comment>
<keyword evidence="5" id="KW-0169">Cobalamin biosynthesis</keyword>
<comment type="caution">
    <text evidence="11">The sequence shown here is derived from an EMBL/GenBank/DDBJ whole genome shotgun (WGS) entry which is preliminary data.</text>
</comment>
<dbReference type="InterPro" id="IPR015421">
    <property type="entry name" value="PyrdxlP-dep_Trfase_major"/>
</dbReference>
<dbReference type="InterPro" id="IPR004839">
    <property type="entry name" value="Aminotransferase_I/II_large"/>
</dbReference>
<dbReference type="Gene3D" id="3.40.640.10">
    <property type="entry name" value="Type I PLP-dependent aspartate aminotransferase-like (Major domain)"/>
    <property type="match status" value="1"/>
</dbReference>
<evidence type="ECO:0000313" key="12">
    <source>
        <dbReference type="Proteomes" id="UP000778970"/>
    </source>
</evidence>
<comment type="function">
    <text evidence="2">Decarboxylates L-threonine-O-3-phosphate to yield (R)-1-amino-2-propanol O-2-phosphate, the precursor for the linkage between the nucleotide loop and the corrin ring in cobalamin.</text>
</comment>
<accession>A0A934QEB8</accession>
<dbReference type="AlphaFoldDB" id="A0A934QEB8"/>
<reference evidence="11" key="2">
    <citation type="journal article" date="2020" name="Microorganisms">
        <title>Osmotic Adaptation and Compatible Solute Biosynthesis of Phototrophic Bacteria as Revealed from Genome Analyses.</title>
        <authorList>
            <person name="Imhoff J.F."/>
            <person name="Rahn T."/>
            <person name="Kunzel S."/>
            <person name="Keller A."/>
            <person name="Neulinger S.C."/>
        </authorList>
    </citation>
    <scope>NUCLEOTIDE SEQUENCE</scope>
    <source>
        <strain evidence="11">DSM 9154</strain>
    </source>
</reference>
<dbReference type="InterPro" id="IPR015424">
    <property type="entry name" value="PyrdxlP-dep_Trfase"/>
</dbReference>
<evidence type="ECO:0000256" key="6">
    <source>
        <dbReference type="ARBA" id="ARBA00022898"/>
    </source>
</evidence>
<dbReference type="Proteomes" id="UP000778970">
    <property type="component" value="Unassembled WGS sequence"/>
</dbReference>
<comment type="catalytic activity">
    <reaction evidence="9">
        <text>O-phospho-L-threonine + H(+) = (R)-1-aminopropan-2-yl phosphate + CO2</text>
        <dbReference type="Rhea" id="RHEA:11492"/>
        <dbReference type="ChEBI" id="CHEBI:15378"/>
        <dbReference type="ChEBI" id="CHEBI:16526"/>
        <dbReference type="ChEBI" id="CHEBI:58563"/>
        <dbReference type="ChEBI" id="CHEBI:58675"/>
        <dbReference type="EC" id="4.1.1.81"/>
    </reaction>
</comment>
<protein>
    <recommendedName>
        <fullName evidence="4">threonine-phosphate decarboxylase</fullName>
        <ecNumber evidence="4">4.1.1.81</ecNumber>
    </recommendedName>
    <alternativeName>
        <fullName evidence="8">L-threonine-O-3-phosphate decarboxylase</fullName>
    </alternativeName>
</protein>
<proteinExistence type="predicted"/>
<name>A0A934QEB8_9PROT</name>
<keyword evidence="6" id="KW-0663">Pyridoxal phosphate</keyword>
<dbReference type="PANTHER" id="PTHR42885:SF1">
    <property type="entry name" value="THREONINE-PHOSPHATE DECARBOXYLASE"/>
    <property type="match status" value="1"/>
</dbReference>